<name>A0AAQ0KCL6_HAEPA</name>
<dbReference type="Proteomes" id="UP000253823">
    <property type="component" value="Unassembled WGS sequence"/>
</dbReference>
<evidence type="ECO:0000313" key="4">
    <source>
        <dbReference type="EMBL" id="RDE84076.1"/>
    </source>
</evidence>
<evidence type="ECO:0000313" key="5">
    <source>
        <dbReference type="Proteomes" id="UP000253823"/>
    </source>
</evidence>
<evidence type="ECO:0000256" key="2">
    <source>
        <dbReference type="SAM" id="Phobius"/>
    </source>
</evidence>
<reference evidence="4 5" key="1">
    <citation type="submission" date="2018-05" db="EMBL/GenBank/DDBJ databases">
        <title>Draft Genome Sequences for a Diverse set of 7 Haemophilus Species.</title>
        <authorList>
            <person name="Nichols M."/>
            <person name="Topaz N."/>
            <person name="Wang X."/>
            <person name="Wang X."/>
            <person name="Boxrud D."/>
        </authorList>
    </citation>
    <scope>NUCLEOTIDE SEQUENCE [LARGE SCALE GENOMIC DNA]</scope>
    <source>
        <strain evidence="4 5">C2006002596</strain>
    </source>
</reference>
<keyword evidence="2" id="KW-0812">Transmembrane</keyword>
<accession>A0AAQ0KCL6</accession>
<evidence type="ECO:0000256" key="1">
    <source>
        <dbReference type="SAM" id="Coils"/>
    </source>
</evidence>
<protein>
    <submittedName>
        <fullName evidence="4">SLATT domain-containing protein</fullName>
    </submittedName>
</protein>
<keyword evidence="2" id="KW-1133">Transmembrane helix</keyword>
<dbReference type="NCBIfam" id="NF033631">
    <property type="entry name" value="SLATT_5"/>
    <property type="match status" value="1"/>
</dbReference>
<gene>
    <name evidence="4" type="ORF">DPV95_06680</name>
</gene>
<proteinExistence type="predicted"/>
<dbReference type="Pfam" id="PF18160">
    <property type="entry name" value="SLATT_5"/>
    <property type="match status" value="1"/>
</dbReference>
<feature type="transmembrane region" description="Helical" evidence="2">
    <location>
        <begin position="84"/>
        <end position="106"/>
    </location>
</feature>
<dbReference type="EMBL" id="QEPT01000004">
    <property type="protein sequence ID" value="RDE84076.1"/>
    <property type="molecule type" value="Genomic_DNA"/>
</dbReference>
<feature type="transmembrane region" description="Helical" evidence="2">
    <location>
        <begin position="187"/>
        <end position="209"/>
    </location>
</feature>
<feature type="coiled-coil region" evidence="1">
    <location>
        <begin position="115"/>
        <end position="142"/>
    </location>
</feature>
<organism evidence="4 5">
    <name type="scientific">Haemophilus parainfluenzae</name>
    <dbReference type="NCBI Taxonomy" id="729"/>
    <lineage>
        <taxon>Bacteria</taxon>
        <taxon>Pseudomonadati</taxon>
        <taxon>Pseudomonadota</taxon>
        <taxon>Gammaproteobacteria</taxon>
        <taxon>Pasteurellales</taxon>
        <taxon>Pasteurellaceae</taxon>
        <taxon>Haemophilus</taxon>
    </lineage>
</organism>
<sequence>MTKKISCVWNWLCSRGEIVRPKKNAKEKFQMSIRATAKCRFNAAERLKRQGKFAFFTTTILSLGLIFIPLMQNSGIKLAFSTNVLNTMSIFLAVAVLVYSVVIGTARYEARADKLTQCGDNLKDLSRELDSLKESDVEHIKELEKKYSHLISDTENHTRTDYLAATLEMRRDYTVTGFPRLYKRLSIIFVELFSYIIPLSMLVLEIVFISDMLGISKILTKYFLS</sequence>
<keyword evidence="2" id="KW-0472">Membrane</keyword>
<evidence type="ECO:0000259" key="3">
    <source>
        <dbReference type="Pfam" id="PF18160"/>
    </source>
</evidence>
<keyword evidence="1" id="KW-0175">Coiled coil</keyword>
<dbReference type="InterPro" id="IPR041115">
    <property type="entry name" value="SLATT_5"/>
</dbReference>
<comment type="caution">
    <text evidence="4">The sequence shown here is derived from an EMBL/GenBank/DDBJ whole genome shotgun (WGS) entry which is preliminary data.</text>
</comment>
<feature type="transmembrane region" description="Helical" evidence="2">
    <location>
        <begin position="53"/>
        <end position="72"/>
    </location>
</feature>
<dbReference type="AlphaFoldDB" id="A0AAQ0KCL6"/>
<feature type="domain" description="SMODS and SLOG-associating 2TM effector" evidence="3">
    <location>
        <begin position="23"/>
        <end position="202"/>
    </location>
</feature>